<dbReference type="EC" id="2.3.2.27" evidence="2"/>
<dbReference type="InterPro" id="IPR050216">
    <property type="entry name" value="LRR_domain-containing"/>
</dbReference>
<dbReference type="Gene3D" id="3.80.10.10">
    <property type="entry name" value="Ribonuclease Inhibitor"/>
    <property type="match status" value="1"/>
</dbReference>
<keyword evidence="6" id="KW-0833">Ubl conjugation pathway</keyword>
<comment type="caution">
    <text evidence="8">The sequence shown here is derived from an EMBL/GenBank/DDBJ whole genome shotgun (WGS) entry which is preliminary data.</text>
</comment>
<evidence type="ECO:0000256" key="1">
    <source>
        <dbReference type="ARBA" id="ARBA00000900"/>
    </source>
</evidence>
<organism evidence="8 9">
    <name type="scientific">Pseudomonas rustica</name>
    <dbReference type="NCBI Taxonomy" id="2827099"/>
    <lineage>
        <taxon>Bacteria</taxon>
        <taxon>Pseudomonadati</taxon>
        <taxon>Pseudomonadota</taxon>
        <taxon>Gammaproteobacteria</taxon>
        <taxon>Pseudomonadales</taxon>
        <taxon>Pseudomonadaceae</taxon>
        <taxon>Pseudomonas</taxon>
    </lineage>
</organism>
<keyword evidence="6" id="KW-0808">Transferase</keyword>
<comment type="similarity">
    <text evidence="6">Belongs to the LRR-containing bacterial E3 ligase family.</text>
</comment>
<dbReference type="Gene3D" id="1.20.58.360">
    <property type="entry name" value="Shigella T3SS effector IpaH defines"/>
    <property type="match status" value="1"/>
</dbReference>
<dbReference type="InterPro" id="IPR032675">
    <property type="entry name" value="LRR_dom_sf"/>
</dbReference>
<comment type="catalytic activity">
    <reaction evidence="1">
        <text>S-ubiquitinyl-[E2 ubiquitin-conjugating enzyme]-L-cysteine + [acceptor protein]-L-lysine = [E2 ubiquitin-conjugating enzyme]-L-cysteine + N(6)-ubiquitinyl-[acceptor protein]-L-lysine.</text>
        <dbReference type="EC" id="2.3.2.27"/>
    </reaction>
</comment>
<sequence length="1697" mass="191188">MSDSRARGIHFETLKKAIPHVLIKASAKRRAELREIRPILPVWFAKASTDKQTLLKPAIEALHLRQNERDALFDKIQSIETFAKKLLEPELHKLDPGLDADDTWLRLYAPKSLGIFGLKSEALTVKTLSLLQAALHNFEYDETRPGFYEPNSCFITRPDTNGHFEQINTPVSVDVFARLCRRLNIGEQYQRYLKDFLRPPGNRLVENLLRQINGAYYKQSLQTAASLALIKKDIGQAEYNQLMKVVKGDSVVMDGKKQLRFCGLSIMGLRLTDCVLFIPCELHRYSTGSIIAWIPGDPEHPVKRCASFEAFQQELTRQLTARASNIGTDAGSPTSYQLFFSRFVAQKDRPYYFRRFNEAVNDGPPRTFVEKWRHHELVQLGERLVLHVDIPPPREFGVRQDPLESPNFHISDCTFTGKGPWEDFELWPVLHETALDQMISDARVLAVPNADEDAKARSERWANYLNIGFIALGAFALVVPGLGELMLVVTAGQLLYETLEGAVEWSEGDRQAAWMHFSDVIENLAMGVALAPVFHFTVSPFIESLKAVRLPNGKTRLWKPDLEPYRYKGAVPQDLPHNGQGLYQHNGKNLLRLDEHHYELSRQATTGALTVRHPTRPDGFEVSVRDNGAGSYVLDGEEPRHWDDATLMRRIGHTVQSFSDPQELELIRQTSGTSPGVLRRMYRDNAGLPPLLADTVQRFKIERDVRGFVEQVTSTDPSLQALARRDPASQLQIIEAQGLWPAGVPLRVNDSRGLTLWESSAAKTVQGRKLVVQLSDQQIANGEGLSIVMDTLNHHGTPLAVDNEAILQARIARAARSSRKALFDQRYQHERSPASPARQQLEQSFSQLPATVAESLLGHATPAELDLMDQHQHLPLRLKHLARELQFETATRHAWQGFHHDWLATTDTERLALNALRLHSDAMAELRIEVRQQSPQGTLICSVGAEDAATVRTLVKDHHFKYLAHDVQGQPLQEQAGDLFQAILTALPARQRQALGYRLDDAAGFKQWIMAKTEAASVRRSLLAAPPISTVTPTETITLLGGPGYSRVGESVEQRIQDIYPHLNENEVQGFSRALSAEGDAESGIRRIENDLDTLRIILDTWRFEEVINWNAGNGGTHNLAFTLDGGLHLTERLMACFERKSVVFGERSIAPQAGYTLDLSSELRRYNLEHWWKKLPDIKSYLDQVTTLSVDNVPLSEGAAGLLKDFPHLRQLSARTCDLKRLPATIGKMRQLETLRLSGNRIELTPETVEQLKNFTRLQTLRLDENPLGLSPDVSRMPRLSVLSLNDTGLTAWPEGLFKKQRPKQFFLDMLGNPINEIPRVVPGSNNAFIVARTRLMANELSEVNRVRYEHYRTSVGLIPEHVASAATTDMLGRWPLKTDALFTRIPGLGIYRPEAWPDLASEPNSRGFFKIINDLTQSADYRAGGSALEQLSDRVWRMIHAIDIDKTLRQELFEMAIAPVNCRDAGAQVFNQMGIKVMAAEARLSSTSREILERKLVVLARGAARLEHVDDVAQADIQSRGGNPDVVEVYLAYQTGLAQRLDLPWQSQNMLFRITAGVDQAKIDLAFETVTAMEAGDGLVNRMLEQPFWSDYLREAYPDQYYANKVRFEEKASELDDLRTVQAQWASSMDPYPEKAALRDRLKDLARRVGVPKEQVLTGQPMPDALYDRLITDLGDQEQQLARQQTRDALEKAVL</sequence>
<evidence type="ECO:0000313" key="8">
    <source>
        <dbReference type="EMBL" id="MBS4081632.1"/>
    </source>
</evidence>
<dbReference type="EMBL" id="JAGYHF010000017">
    <property type="protein sequence ID" value="MBS4081632.1"/>
    <property type="molecule type" value="Genomic_DNA"/>
</dbReference>
<dbReference type="Proteomes" id="UP000676035">
    <property type="component" value="Unassembled WGS sequence"/>
</dbReference>
<keyword evidence="9" id="KW-1185">Reference proteome</keyword>
<dbReference type="PROSITE" id="PS52053">
    <property type="entry name" value="NEL"/>
    <property type="match status" value="1"/>
</dbReference>
<keyword evidence="3" id="KW-0433">Leucine-rich repeat</keyword>
<dbReference type="SUPFAM" id="SSF52058">
    <property type="entry name" value="L domain-like"/>
    <property type="match status" value="1"/>
</dbReference>
<evidence type="ECO:0000256" key="3">
    <source>
        <dbReference type="ARBA" id="ARBA00022614"/>
    </source>
</evidence>
<dbReference type="InterPro" id="IPR029487">
    <property type="entry name" value="NEL_dom"/>
</dbReference>
<dbReference type="Pfam" id="PF14496">
    <property type="entry name" value="NEL"/>
    <property type="match status" value="1"/>
</dbReference>
<evidence type="ECO:0000313" key="9">
    <source>
        <dbReference type="Proteomes" id="UP000676035"/>
    </source>
</evidence>
<keyword evidence="4" id="KW-0677">Repeat</keyword>
<evidence type="ECO:0000259" key="7">
    <source>
        <dbReference type="PROSITE" id="PS52053"/>
    </source>
</evidence>
<keyword evidence="6" id="KW-0964">Secreted</keyword>
<keyword evidence="5" id="KW-0843">Virulence</keyword>
<keyword evidence="6" id="KW-1035">Host cytoplasm</keyword>
<evidence type="ECO:0000256" key="6">
    <source>
        <dbReference type="PROSITE-ProRule" id="PRU01398"/>
    </source>
</evidence>
<evidence type="ECO:0000256" key="5">
    <source>
        <dbReference type="ARBA" id="ARBA00023026"/>
    </source>
</evidence>
<feature type="domain" description="NEL" evidence="7">
    <location>
        <begin position="1368"/>
        <end position="1671"/>
    </location>
</feature>
<feature type="active site" description="Glycyl thioester intermediate" evidence="6">
    <location>
        <position position="1464"/>
    </location>
</feature>
<comment type="PTM">
    <text evidence="6">Ubiquitinated in the presence of host E1 ubiquitin-activating enzyme, E2 ubiquitin-conjugating enzyme and ubiquitin.</text>
</comment>
<evidence type="ECO:0000256" key="2">
    <source>
        <dbReference type="ARBA" id="ARBA00012483"/>
    </source>
</evidence>
<keyword evidence="6" id="KW-0832">Ubl conjugation</keyword>
<dbReference type="Pfam" id="PF20178">
    <property type="entry name" value="ToxA_N"/>
    <property type="match status" value="1"/>
</dbReference>
<reference evidence="8 9" key="1">
    <citation type="submission" date="2021-04" db="EMBL/GenBank/DDBJ databases">
        <title>Pseudomonas rustica sp. nov. isolated from raw milk.</title>
        <authorList>
            <person name="Fiedler G."/>
            <person name="Gieschler S."/>
            <person name="Kabisch J."/>
            <person name="Grimmler C."/>
            <person name="Brinks E."/>
            <person name="Wagner N."/>
            <person name="Hetzer B."/>
            <person name="Franz C.M.A.P."/>
            <person name="Boehnlein C."/>
        </authorList>
    </citation>
    <scope>NUCLEOTIDE SEQUENCE [LARGE SCALE GENOMIC DNA]</scope>
    <source>
        <strain evidence="8 9">MBT-4</strain>
    </source>
</reference>
<dbReference type="RefSeq" id="WP_212546302.1">
    <property type="nucleotide sequence ID" value="NZ_JAGYHF010000017.1"/>
</dbReference>
<proteinExistence type="inferred from homology"/>
<gene>
    <name evidence="8" type="ORF">KFS80_25385</name>
</gene>
<accession>A0ABS5N765</accession>
<dbReference type="InterPro" id="IPR046673">
    <property type="entry name" value="ToxA_N"/>
</dbReference>
<dbReference type="InterPro" id="IPR003591">
    <property type="entry name" value="Leu-rich_rpt_typical-subtyp"/>
</dbReference>
<dbReference type="SMART" id="SM00369">
    <property type="entry name" value="LRR_TYP"/>
    <property type="match status" value="2"/>
</dbReference>
<name>A0ABS5N765_9PSED</name>
<dbReference type="PANTHER" id="PTHR48051:SF1">
    <property type="entry name" value="RAS SUPPRESSOR PROTEIN 1"/>
    <property type="match status" value="1"/>
</dbReference>
<dbReference type="PANTHER" id="PTHR48051">
    <property type="match status" value="1"/>
</dbReference>
<evidence type="ECO:0000256" key="4">
    <source>
        <dbReference type="ARBA" id="ARBA00022737"/>
    </source>
</evidence>
<protein>
    <recommendedName>
        <fullName evidence="2">RING-type E3 ubiquitin transferase</fullName>
        <ecNumber evidence="2">2.3.2.27</ecNumber>
    </recommendedName>
</protein>